<dbReference type="eggNOG" id="COG3008">
    <property type="taxonomic scope" value="Bacteria"/>
</dbReference>
<accession>K2HDV7</accession>
<dbReference type="eggNOG" id="COG1463">
    <property type="taxonomic scope" value="Bacteria"/>
</dbReference>
<dbReference type="PANTHER" id="PTHR30462">
    <property type="entry name" value="INTERMEMBRANE TRANSPORT PROTEIN PQIB-RELATED"/>
    <property type="match status" value="1"/>
</dbReference>
<feature type="domain" description="Mce/MlaD" evidence="8">
    <location>
        <begin position="301"/>
        <end position="399"/>
    </location>
</feature>
<dbReference type="EMBL" id="AMGO01000006">
    <property type="protein sequence ID" value="EKE45638.1"/>
    <property type="molecule type" value="Genomic_DNA"/>
</dbReference>
<keyword evidence="6 7" id="KW-0472">Membrane</keyword>
<protein>
    <submittedName>
        <fullName evidence="9">Paraquat-inducible protein B, putative</fullName>
    </submittedName>
</protein>
<name>K2HDV7_9RHOB</name>
<feature type="transmembrane region" description="Helical" evidence="7">
    <location>
        <begin position="25"/>
        <end position="47"/>
    </location>
</feature>
<comment type="caution">
    <text evidence="9">The sequence shown here is derived from an EMBL/GenBank/DDBJ whole genome shotgun (WGS) entry which is preliminary data.</text>
</comment>
<proteinExistence type="predicted"/>
<evidence type="ECO:0000256" key="4">
    <source>
        <dbReference type="ARBA" id="ARBA00022692"/>
    </source>
</evidence>
<evidence type="ECO:0000256" key="2">
    <source>
        <dbReference type="ARBA" id="ARBA00022475"/>
    </source>
</evidence>
<evidence type="ECO:0000256" key="1">
    <source>
        <dbReference type="ARBA" id="ARBA00004533"/>
    </source>
</evidence>
<keyword evidence="5 7" id="KW-1133">Transmembrane helix</keyword>
<dbReference type="Proteomes" id="UP000006765">
    <property type="component" value="Unassembled WGS sequence"/>
</dbReference>
<dbReference type="GO" id="GO:0005886">
    <property type="term" value="C:plasma membrane"/>
    <property type="evidence" value="ECO:0007669"/>
    <property type="project" value="UniProtKB-SubCell"/>
</dbReference>
<dbReference type="OrthoDB" id="9806984at2"/>
<dbReference type="AlphaFoldDB" id="K2HDV7"/>
<dbReference type="Pfam" id="PF02470">
    <property type="entry name" value="MlaD"/>
    <property type="match status" value="3"/>
</dbReference>
<sequence>MTDLPPDAVPEPEIKPARRSLLDRVSVVWIVPIGALLISLGVVWQSWQDEGRRIEIEFDNASGVRAGETELRYRDVTVGIVEEVRFTDDLEHVLVEVRLDKEVGPFVDSDAQFWVVRPEVSARGVSGLETVLSGVFIEGSWDSVAGEDQDRFLGLSSPPLIRYGEEGLTIVLRSETISGLSSGTPILYRGIEVGKIDNLRLGEDGVSVVADAFIRAPESRLITSATRFWNTSGFSFSFGAQGAKLDVSSIAALLGGGVAFDTTVSGGGPVDPGSVFRLFPNEEAARNSVFAGTGGGEPARIAAIFEESVGGLEVGAKVDFNGIAVGEVVALTGLLDEDRFGDRQVRLLTTLEIRPGRLGLPDDSTADDVLEFLDFAVASGLRAQLQSASLLGGLQVGLVQLTDPPDADFDPDREPLPIIPTTPAQLSDFADTAQGVFNRVNNLPIEELLDSAIAVLGSVNALLNDEGVRETPDEVLGLLGDVRRLVASDSVQGIPVQASEVLASLQGTAQELESLVQSISEAGAVEALVAALEAAEVAADSVYETMDEAPETLDGIDAAVADLDLLINDIRDLPFDSIVASVDEILAEVNTLVAAPATQGLTGDVSALLRQTEGLLADIRGSNLIANANAALDTLTVSVTEIRTRIDPILDEALTAARSASTAIDGVPALVAQLESLASNLDAVVQDVDDLPLDTVVSRVNALLADVNALIAAPATTELPDALNQTVTQLRLLLTELREENLVGTAASALAATESAVTDLNAQLAPVLAEARRAAQAVADAADGTPELIARAQAVADELQRLVANANDLPLQELTQRASDVLASADTLIGSDDTARLPGALSDALGEVQRLLIEVQEGGLVENANSTLVSARQAADAIADASGELPTIVAQLNALLGQAEGVLSGYEASGALGSEARSTLRSIREAAKSVDSLSRTIERSPNSLLFGR</sequence>
<evidence type="ECO:0000256" key="6">
    <source>
        <dbReference type="ARBA" id="ARBA00023136"/>
    </source>
</evidence>
<keyword evidence="3" id="KW-0997">Cell inner membrane</keyword>
<dbReference type="PANTHER" id="PTHR30462:SF0">
    <property type="entry name" value="INTERMEMBRANE TRANSPORT PROTEIN YEBT"/>
    <property type="match status" value="1"/>
</dbReference>
<evidence type="ECO:0000256" key="3">
    <source>
        <dbReference type="ARBA" id="ARBA00022519"/>
    </source>
</evidence>
<evidence type="ECO:0000313" key="9">
    <source>
        <dbReference type="EMBL" id="EKE45638.1"/>
    </source>
</evidence>
<dbReference type="STRING" id="1231392.OCGS_0255"/>
<comment type="subcellular location">
    <subcellularLocation>
        <location evidence="1">Cell inner membrane</location>
    </subcellularLocation>
</comment>
<gene>
    <name evidence="9" type="ORF">OCGS_0255</name>
</gene>
<reference evidence="9 10" key="1">
    <citation type="journal article" date="2012" name="J. Bacteriol.">
        <title>Draft Genome Sequence of Oceaniovalibus guishaninsula JLT2003T.</title>
        <authorList>
            <person name="Tang K."/>
            <person name="Liu K."/>
            <person name="Jiao N."/>
        </authorList>
    </citation>
    <scope>NUCLEOTIDE SEQUENCE [LARGE SCALE GENOMIC DNA]</scope>
    <source>
        <strain evidence="9 10">JLT2003</strain>
    </source>
</reference>
<feature type="domain" description="Mce/MlaD" evidence="8">
    <location>
        <begin position="167"/>
        <end position="227"/>
    </location>
</feature>
<evidence type="ECO:0000256" key="5">
    <source>
        <dbReference type="ARBA" id="ARBA00022989"/>
    </source>
</evidence>
<dbReference type="InterPro" id="IPR003399">
    <property type="entry name" value="Mce/MlaD"/>
</dbReference>
<keyword evidence="10" id="KW-1185">Reference proteome</keyword>
<dbReference type="InterPro" id="IPR051800">
    <property type="entry name" value="PqiA-PqiB_transport"/>
</dbReference>
<feature type="domain" description="Mce/MlaD" evidence="8">
    <location>
        <begin position="51"/>
        <end position="130"/>
    </location>
</feature>
<evidence type="ECO:0000256" key="7">
    <source>
        <dbReference type="SAM" id="Phobius"/>
    </source>
</evidence>
<dbReference type="PATRIC" id="fig|1231392.3.peg.256"/>
<keyword evidence="2" id="KW-1003">Cell membrane</keyword>
<keyword evidence="4 7" id="KW-0812">Transmembrane</keyword>
<evidence type="ECO:0000259" key="8">
    <source>
        <dbReference type="Pfam" id="PF02470"/>
    </source>
</evidence>
<organism evidence="9 10">
    <name type="scientific">Oceaniovalibus guishaninsula JLT2003</name>
    <dbReference type="NCBI Taxonomy" id="1231392"/>
    <lineage>
        <taxon>Bacteria</taxon>
        <taxon>Pseudomonadati</taxon>
        <taxon>Pseudomonadota</taxon>
        <taxon>Alphaproteobacteria</taxon>
        <taxon>Rhodobacterales</taxon>
        <taxon>Roseobacteraceae</taxon>
        <taxon>Oceaniovalibus</taxon>
    </lineage>
</organism>
<dbReference type="RefSeq" id="WP_007425408.1">
    <property type="nucleotide sequence ID" value="NZ_AMGO01000006.1"/>
</dbReference>
<evidence type="ECO:0000313" key="10">
    <source>
        <dbReference type="Proteomes" id="UP000006765"/>
    </source>
</evidence>